<dbReference type="InterPro" id="IPR001763">
    <property type="entry name" value="Rhodanese-like_dom"/>
</dbReference>
<feature type="domain" description="Rhodanese" evidence="17">
    <location>
        <begin position="35"/>
        <end position="78"/>
    </location>
</feature>
<accession>A0AAU7JAC6</accession>
<dbReference type="InterPro" id="IPR036188">
    <property type="entry name" value="FAD/NAD-bd_sf"/>
</dbReference>
<evidence type="ECO:0000256" key="9">
    <source>
        <dbReference type="ARBA" id="ARBA00023002"/>
    </source>
</evidence>
<dbReference type="GO" id="GO:0005737">
    <property type="term" value="C:cytoplasm"/>
    <property type="evidence" value="ECO:0007669"/>
    <property type="project" value="UniProtKB-SubCell"/>
</dbReference>
<evidence type="ECO:0000256" key="7">
    <source>
        <dbReference type="ARBA" id="ARBA00022741"/>
    </source>
</evidence>
<reference evidence="18" key="1">
    <citation type="submission" date="2024-05" db="EMBL/GenBank/DDBJ databases">
        <authorList>
            <person name="Kim S."/>
            <person name="Heo J."/>
            <person name="Choi H."/>
            <person name="Choi Y."/>
            <person name="Kwon S.-W."/>
            <person name="Kim Y."/>
        </authorList>
    </citation>
    <scope>NUCLEOTIDE SEQUENCE</scope>
    <source>
        <strain evidence="18">KACC 23698</strain>
    </source>
</reference>
<evidence type="ECO:0000256" key="16">
    <source>
        <dbReference type="ARBA" id="ARBA00048917"/>
    </source>
</evidence>
<evidence type="ECO:0000256" key="13">
    <source>
        <dbReference type="ARBA" id="ARBA00044216"/>
    </source>
</evidence>
<evidence type="ECO:0000313" key="18">
    <source>
        <dbReference type="EMBL" id="XBO37327.1"/>
    </source>
</evidence>
<comment type="subcellular location">
    <subcellularLocation>
        <location evidence="3">Cytoplasm</location>
    </subcellularLocation>
</comment>
<dbReference type="RefSeq" id="WP_406854148.1">
    <property type="nucleotide sequence ID" value="NZ_CP157484.1"/>
</dbReference>
<evidence type="ECO:0000256" key="5">
    <source>
        <dbReference type="ARBA" id="ARBA00022630"/>
    </source>
</evidence>
<gene>
    <name evidence="18" type="ORF">ABEG18_16515</name>
</gene>
<dbReference type="NCBIfam" id="TIGR01373">
    <property type="entry name" value="soxB"/>
    <property type="match status" value="1"/>
</dbReference>
<dbReference type="EMBL" id="CP157484">
    <property type="protein sequence ID" value="XBO37327.1"/>
    <property type="molecule type" value="Genomic_DNA"/>
</dbReference>
<keyword evidence="8" id="KW-0274">FAD</keyword>
<evidence type="ECO:0000256" key="8">
    <source>
        <dbReference type="ARBA" id="ARBA00022827"/>
    </source>
</evidence>
<dbReference type="GO" id="GO:0000166">
    <property type="term" value="F:nucleotide binding"/>
    <property type="evidence" value="ECO:0007669"/>
    <property type="project" value="UniProtKB-KW"/>
</dbReference>
<dbReference type="Gene3D" id="3.30.9.10">
    <property type="entry name" value="D-Amino Acid Oxidase, subunit A, domain 2"/>
    <property type="match status" value="1"/>
</dbReference>
<keyword evidence="5" id="KW-0285">Flavoprotein</keyword>
<dbReference type="InterPro" id="IPR006278">
    <property type="entry name" value="SoxB"/>
</dbReference>
<evidence type="ECO:0000256" key="4">
    <source>
        <dbReference type="ARBA" id="ARBA00022490"/>
    </source>
</evidence>
<dbReference type="PANTHER" id="PTHR13847:SF287">
    <property type="entry name" value="FAD-DEPENDENT OXIDOREDUCTASE DOMAIN-CONTAINING PROTEIN 1"/>
    <property type="match status" value="1"/>
</dbReference>
<dbReference type="Gene3D" id="3.50.50.60">
    <property type="entry name" value="FAD/NAD(P)-binding domain"/>
    <property type="match status" value="1"/>
</dbReference>
<comment type="similarity">
    <text evidence="10">Belongs to the SoxB family.</text>
</comment>
<dbReference type="PANTHER" id="PTHR13847">
    <property type="entry name" value="SARCOSINE DEHYDROGENASE-RELATED"/>
    <property type="match status" value="1"/>
</dbReference>
<dbReference type="Pfam" id="PF01266">
    <property type="entry name" value="DAO"/>
    <property type="match status" value="1"/>
</dbReference>
<dbReference type="GO" id="GO:0046653">
    <property type="term" value="P:tetrahydrofolate metabolic process"/>
    <property type="evidence" value="ECO:0007669"/>
    <property type="project" value="InterPro"/>
</dbReference>
<dbReference type="AlphaFoldDB" id="A0AAU7JAC6"/>
<evidence type="ECO:0000256" key="6">
    <source>
        <dbReference type="ARBA" id="ARBA00022643"/>
    </source>
</evidence>
<keyword evidence="7" id="KW-0547">Nucleotide-binding</keyword>
<sequence>MRFSAFNLLRQALTGNTGWPEQWRSPEPKASYDAVIVGGGGHGLATAYYMARDHGMRNIAVVERGWLGGGNTGRNTTIIRSNYLWEESQGLYEHSLKLWEGLSQDLNYNVMYSPRGVMMLAHNTHDIQVGKRHVHANRLQGIDNEWLSPAEAKAFCPILNISPDIRYPIMGAALQRRGGVARHDAVAWGYARAASAMGVDIIQNCEVTAIRRDAHGAVCGIETSKGPIATSRLGVVAAGHTSVVMSMADVRMPLESYPLQALVSEPVKPLMPCVVMSNTIHAYMSQSDKGELVIGAGTDAYTSYSQTGGLHISSHTLDAICELFPMVRRLRMLRNWGGIVDVTPDRSPIIGKTPVPGLFVNCGWGTGGFKATPGSGNVFAHTVARGEPHPINAAFTLDRFRTGRLIDEAAAAAVAH</sequence>
<comment type="catalytic activity">
    <reaction evidence="16">
        <text>sarcosine + (6S)-5,6,7,8-tetrahydrofolate + O2 = (6R)-5,10-methylene-5,6,7,8-tetrahydrofolate + glycine + H2O2</text>
        <dbReference type="Rhea" id="RHEA:70455"/>
        <dbReference type="ChEBI" id="CHEBI:15379"/>
        <dbReference type="ChEBI" id="CHEBI:15636"/>
        <dbReference type="ChEBI" id="CHEBI:16240"/>
        <dbReference type="ChEBI" id="CHEBI:57305"/>
        <dbReference type="ChEBI" id="CHEBI:57433"/>
        <dbReference type="ChEBI" id="CHEBI:57453"/>
        <dbReference type="EC" id="1.5.3.24"/>
    </reaction>
</comment>
<evidence type="ECO:0000259" key="17">
    <source>
        <dbReference type="PROSITE" id="PS50206"/>
    </source>
</evidence>
<evidence type="ECO:0000256" key="1">
    <source>
        <dbReference type="ARBA" id="ARBA00001917"/>
    </source>
</evidence>
<dbReference type="SUPFAM" id="SSF51905">
    <property type="entry name" value="FAD/NAD(P)-binding domain"/>
    <property type="match status" value="1"/>
</dbReference>
<keyword evidence="6" id="KW-0288">FMN</keyword>
<comment type="catalytic activity">
    <reaction evidence="15">
        <text>sarcosine + O2 + H2O = formaldehyde + glycine + H2O2</text>
        <dbReference type="Rhea" id="RHEA:13313"/>
        <dbReference type="ChEBI" id="CHEBI:15377"/>
        <dbReference type="ChEBI" id="CHEBI:15379"/>
        <dbReference type="ChEBI" id="CHEBI:16240"/>
        <dbReference type="ChEBI" id="CHEBI:16842"/>
        <dbReference type="ChEBI" id="CHEBI:57305"/>
        <dbReference type="ChEBI" id="CHEBI:57433"/>
    </reaction>
</comment>
<evidence type="ECO:0000256" key="2">
    <source>
        <dbReference type="ARBA" id="ARBA00001974"/>
    </source>
</evidence>
<dbReference type="GO" id="GO:0008115">
    <property type="term" value="F:sarcosine oxidase activity"/>
    <property type="evidence" value="ECO:0007669"/>
    <property type="project" value="InterPro"/>
</dbReference>
<evidence type="ECO:0000256" key="14">
    <source>
        <dbReference type="ARBA" id="ARBA00044295"/>
    </source>
</evidence>
<protein>
    <recommendedName>
        <fullName evidence="12">Sarcosine oxidase subunit beta</fullName>
        <ecNumber evidence="11">1.5.3.24</ecNumber>
    </recommendedName>
    <alternativeName>
        <fullName evidence="13">Sarcosine oxidase (5,10-methylenetetrahydrofolate-forming) subunit beta</fullName>
    </alternativeName>
    <alternativeName>
        <fullName evidence="14">Tetrameric sarcosine oxidase subunit beta</fullName>
    </alternativeName>
</protein>
<evidence type="ECO:0000256" key="10">
    <source>
        <dbReference type="ARBA" id="ARBA00043973"/>
    </source>
</evidence>
<evidence type="ECO:0000256" key="12">
    <source>
        <dbReference type="ARBA" id="ARBA00044150"/>
    </source>
</evidence>
<evidence type="ECO:0000256" key="3">
    <source>
        <dbReference type="ARBA" id="ARBA00004496"/>
    </source>
</evidence>
<name>A0AAU7JAC6_9HYPH</name>
<dbReference type="EC" id="1.5.3.24" evidence="11"/>
<keyword evidence="4" id="KW-0963">Cytoplasm</keyword>
<comment type="cofactor">
    <cofactor evidence="1">
        <name>FMN</name>
        <dbReference type="ChEBI" id="CHEBI:58210"/>
    </cofactor>
</comment>
<evidence type="ECO:0000256" key="11">
    <source>
        <dbReference type="ARBA" id="ARBA00044044"/>
    </source>
</evidence>
<keyword evidence="9" id="KW-0560">Oxidoreductase</keyword>
<evidence type="ECO:0000256" key="15">
    <source>
        <dbReference type="ARBA" id="ARBA00047316"/>
    </source>
</evidence>
<proteinExistence type="inferred from homology"/>
<dbReference type="InterPro" id="IPR006076">
    <property type="entry name" value="FAD-dep_OxRdtase"/>
</dbReference>
<dbReference type="PROSITE" id="PS50206">
    <property type="entry name" value="RHODANESE_3"/>
    <property type="match status" value="1"/>
</dbReference>
<organism evidence="18">
    <name type="scientific">Alsobacter sp. KACC 23698</name>
    <dbReference type="NCBI Taxonomy" id="3149229"/>
    <lineage>
        <taxon>Bacteria</taxon>
        <taxon>Pseudomonadati</taxon>
        <taxon>Pseudomonadota</taxon>
        <taxon>Alphaproteobacteria</taxon>
        <taxon>Hyphomicrobiales</taxon>
        <taxon>Alsobacteraceae</taxon>
        <taxon>Alsobacter</taxon>
    </lineage>
</organism>
<comment type="cofactor">
    <cofactor evidence="2">
        <name>FAD</name>
        <dbReference type="ChEBI" id="CHEBI:57692"/>
    </cofactor>
</comment>